<feature type="transmembrane region" description="Helical" evidence="12">
    <location>
        <begin position="42"/>
        <end position="60"/>
    </location>
</feature>
<evidence type="ECO:0000256" key="1">
    <source>
        <dbReference type="ARBA" id="ARBA00004651"/>
    </source>
</evidence>
<dbReference type="NCBIfam" id="NF003965">
    <property type="entry name" value="PRK05457.1"/>
    <property type="match status" value="1"/>
</dbReference>
<dbReference type="RefSeq" id="WP_105192651.1">
    <property type="nucleotide sequence ID" value="NZ_PTQZ01000155.1"/>
</dbReference>
<evidence type="ECO:0000259" key="13">
    <source>
        <dbReference type="Pfam" id="PF01435"/>
    </source>
</evidence>
<comment type="caution">
    <text evidence="14">The sequence shown here is derived from an EMBL/GenBank/DDBJ whole genome shotgun (WGS) entry which is preliminary data.</text>
</comment>
<dbReference type="GO" id="GO:0006508">
    <property type="term" value="P:proteolysis"/>
    <property type="evidence" value="ECO:0007669"/>
    <property type="project" value="UniProtKB-KW"/>
</dbReference>
<sequence length="298" mass="32573">MLRIVLFLLTNLAVVLVAGIVLSLLGVGSTHGAGNTLQLGNLLVFCFVFGSVGSLISLLMSKWMAKRSMGVQLIETPRTGEERWLLDTVAELSQKAGIKMPEVGIFPSYQSNAFATGWNRNDALVAVSSGLLQRMTKDEVRAVLGHEIGHVANGDMVTLALIQGVVNAFVMFFSRIIGNFVDRVVFKNEEGPGIAYFVTSIIADIVLGILASVIVMYFSRYREFRADEAGAELAGRQSMINALRALQREHEVPDQMPAEMTAMAITEGKREGFSLASLFMSHPPLEKRIEALQRLQIA</sequence>
<keyword evidence="11 12" id="KW-0472">Membrane</keyword>
<dbReference type="OrthoDB" id="15218at2"/>
<keyword evidence="4 12" id="KW-0645">Protease</keyword>
<dbReference type="EMBL" id="PTQZ01000155">
    <property type="protein sequence ID" value="PQA39125.1"/>
    <property type="molecule type" value="Genomic_DNA"/>
</dbReference>
<keyword evidence="3 12" id="KW-1003">Cell membrane</keyword>
<keyword evidence="15" id="KW-1185">Reference proteome</keyword>
<evidence type="ECO:0000256" key="3">
    <source>
        <dbReference type="ARBA" id="ARBA00022475"/>
    </source>
</evidence>
<comment type="cofactor">
    <cofactor evidence="12">
        <name>Zn(2+)</name>
        <dbReference type="ChEBI" id="CHEBI:29105"/>
    </cofactor>
    <text evidence="12">Binds 1 zinc ion per subunit.</text>
</comment>
<feature type="binding site" evidence="12">
    <location>
        <position position="146"/>
    </location>
    <ligand>
        <name>Zn(2+)</name>
        <dbReference type="ChEBI" id="CHEBI:29105"/>
        <note>catalytic</note>
    </ligand>
</feature>
<comment type="similarity">
    <text evidence="2 12">Belongs to the peptidase M48B family.</text>
</comment>
<dbReference type="PANTHER" id="PTHR43221">
    <property type="entry name" value="PROTEASE HTPX"/>
    <property type="match status" value="1"/>
</dbReference>
<dbReference type="InterPro" id="IPR001915">
    <property type="entry name" value="Peptidase_M48"/>
</dbReference>
<evidence type="ECO:0000256" key="8">
    <source>
        <dbReference type="ARBA" id="ARBA00022833"/>
    </source>
</evidence>
<gene>
    <name evidence="12" type="primary">htpX</name>
    <name evidence="14" type="ORF">C5O18_06870</name>
</gene>
<evidence type="ECO:0000256" key="6">
    <source>
        <dbReference type="ARBA" id="ARBA00022723"/>
    </source>
</evidence>
<evidence type="ECO:0000313" key="14">
    <source>
        <dbReference type="EMBL" id="PQA39125.1"/>
    </source>
</evidence>
<organism evidence="14 15">
    <name type="scientific">Amnimonas aquatica</name>
    <dbReference type="NCBI Taxonomy" id="2094561"/>
    <lineage>
        <taxon>Bacteria</taxon>
        <taxon>Pseudomonadati</taxon>
        <taxon>Pseudomonadota</taxon>
        <taxon>Gammaproteobacteria</taxon>
        <taxon>Moraxellales</taxon>
        <taxon>Moraxellaceae</taxon>
        <taxon>Amnimonas</taxon>
    </lineage>
</organism>
<evidence type="ECO:0000256" key="7">
    <source>
        <dbReference type="ARBA" id="ARBA00022801"/>
    </source>
</evidence>
<feature type="transmembrane region" description="Helical" evidence="12">
    <location>
        <begin position="156"/>
        <end position="174"/>
    </location>
</feature>
<dbReference type="GO" id="GO:0008270">
    <property type="term" value="F:zinc ion binding"/>
    <property type="evidence" value="ECO:0007669"/>
    <property type="project" value="UniProtKB-UniRule"/>
</dbReference>
<keyword evidence="12" id="KW-0346">Stress response</keyword>
<keyword evidence="10 12" id="KW-0482">Metalloprotease</keyword>
<proteinExistence type="inferred from homology"/>
<dbReference type="Pfam" id="PF01435">
    <property type="entry name" value="Peptidase_M48"/>
    <property type="match status" value="1"/>
</dbReference>
<protein>
    <recommendedName>
        <fullName evidence="12">Protease HtpX</fullName>
        <ecNumber evidence="12">3.4.24.-</ecNumber>
    </recommendedName>
    <alternativeName>
        <fullName evidence="12">Heat shock protein HtpX</fullName>
    </alternativeName>
</protein>
<evidence type="ECO:0000256" key="10">
    <source>
        <dbReference type="ARBA" id="ARBA00023049"/>
    </source>
</evidence>
<keyword evidence="8 12" id="KW-0862">Zinc</keyword>
<keyword evidence="5 12" id="KW-0812">Transmembrane</keyword>
<evidence type="ECO:0000256" key="5">
    <source>
        <dbReference type="ARBA" id="ARBA00022692"/>
    </source>
</evidence>
<reference evidence="15" key="1">
    <citation type="submission" date="2018-02" db="EMBL/GenBank/DDBJ databases">
        <title>Genome sequencing of Solimonas sp. HR-BB.</title>
        <authorList>
            <person name="Lee Y."/>
            <person name="Jeon C.O."/>
        </authorList>
    </citation>
    <scope>NUCLEOTIDE SEQUENCE [LARGE SCALE GENOMIC DNA]</scope>
    <source>
        <strain evidence="15">HR-E</strain>
    </source>
</reference>
<feature type="domain" description="Peptidase M48" evidence="13">
    <location>
        <begin position="81"/>
        <end position="294"/>
    </location>
</feature>
<evidence type="ECO:0000256" key="9">
    <source>
        <dbReference type="ARBA" id="ARBA00022989"/>
    </source>
</evidence>
<dbReference type="AlphaFoldDB" id="A0A2P6ARZ3"/>
<dbReference type="HAMAP" id="MF_00188">
    <property type="entry name" value="Pept_M48_protease_HtpX"/>
    <property type="match status" value="1"/>
</dbReference>
<evidence type="ECO:0000256" key="4">
    <source>
        <dbReference type="ARBA" id="ARBA00022670"/>
    </source>
</evidence>
<evidence type="ECO:0000256" key="11">
    <source>
        <dbReference type="ARBA" id="ARBA00023136"/>
    </source>
</evidence>
<dbReference type="Gene3D" id="3.30.2010.10">
    <property type="entry name" value="Metalloproteases ('zincins'), catalytic domain"/>
    <property type="match status" value="1"/>
</dbReference>
<evidence type="ECO:0000256" key="12">
    <source>
        <dbReference type="HAMAP-Rule" id="MF_00188"/>
    </source>
</evidence>
<feature type="active site" evidence="12">
    <location>
        <position position="147"/>
    </location>
</feature>
<keyword evidence="9 12" id="KW-1133">Transmembrane helix</keyword>
<dbReference type="InterPro" id="IPR022919">
    <property type="entry name" value="Pept_M48_protease_HtpX"/>
</dbReference>
<keyword evidence="6 12" id="KW-0479">Metal-binding</keyword>
<accession>A0A2P6ARZ3</accession>
<feature type="transmembrane region" description="Helical" evidence="12">
    <location>
        <begin position="194"/>
        <end position="218"/>
    </location>
</feature>
<evidence type="ECO:0000313" key="15">
    <source>
        <dbReference type="Proteomes" id="UP000243900"/>
    </source>
</evidence>
<dbReference type="Proteomes" id="UP000243900">
    <property type="component" value="Unassembled WGS sequence"/>
</dbReference>
<dbReference type="GO" id="GO:0005886">
    <property type="term" value="C:plasma membrane"/>
    <property type="evidence" value="ECO:0007669"/>
    <property type="project" value="UniProtKB-SubCell"/>
</dbReference>
<name>A0A2P6ARZ3_9GAMM</name>
<comment type="subcellular location">
    <subcellularLocation>
        <location evidence="1 12">Cell membrane</location>
        <topology evidence="1 12">Multi-pass membrane protein</topology>
    </subcellularLocation>
</comment>
<keyword evidence="7 12" id="KW-0378">Hydrolase</keyword>
<dbReference type="GO" id="GO:0004222">
    <property type="term" value="F:metalloendopeptidase activity"/>
    <property type="evidence" value="ECO:0007669"/>
    <property type="project" value="UniProtKB-UniRule"/>
</dbReference>
<feature type="binding site" evidence="12">
    <location>
        <position position="150"/>
    </location>
    <ligand>
        <name>Zn(2+)</name>
        <dbReference type="ChEBI" id="CHEBI:29105"/>
        <note>catalytic</note>
    </ligand>
</feature>
<feature type="binding site" evidence="12">
    <location>
        <position position="223"/>
    </location>
    <ligand>
        <name>Zn(2+)</name>
        <dbReference type="ChEBI" id="CHEBI:29105"/>
        <note>catalytic</note>
    </ligand>
</feature>
<dbReference type="InterPro" id="IPR050083">
    <property type="entry name" value="HtpX_protease"/>
</dbReference>
<dbReference type="PANTHER" id="PTHR43221:SF1">
    <property type="entry name" value="PROTEASE HTPX"/>
    <property type="match status" value="1"/>
</dbReference>
<dbReference type="EC" id="3.4.24.-" evidence="12"/>
<dbReference type="CDD" id="cd07335">
    <property type="entry name" value="M48B_HtpX_like"/>
    <property type="match status" value="1"/>
</dbReference>
<evidence type="ECO:0000256" key="2">
    <source>
        <dbReference type="ARBA" id="ARBA00009779"/>
    </source>
</evidence>